<keyword evidence="2" id="KW-0732">Signal</keyword>
<sequence>MRSTSCLMILLSTAVHFLYSTLGELTKNCHGTLDDECGANETCRQVPHAADEGFQGVCDCLTGFYRDASRTCVLNSVPTASPSTSVPIIYSIASALLWTVCILGALAVTLAVLIRRFALLDRLYALRVRRYDTVFVSTAANVDDDAPIT</sequence>
<organism evidence="3 4">
    <name type="scientific">Nesidiocoris tenuis</name>
    <dbReference type="NCBI Taxonomy" id="355587"/>
    <lineage>
        <taxon>Eukaryota</taxon>
        <taxon>Metazoa</taxon>
        <taxon>Ecdysozoa</taxon>
        <taxon>Arthropoda</taxon>
        <taxon>Hexapoda</taxon>
        <taxon>Insecta</taxon>
        <taxon>Pterygota</taxon>
        <taxon>Neoptera</taxon>
        <taxon>Paraneoptera</taxon>
        <taxon>Hemiptera</taxon>
        <taxon>Heteroptera</taxon>
        <taxon>Panheteroptera</taxon>
        <taxon>Cimicomorpha</taxon>
        <taxon>Miridae</taxon>
        <taxon>Dicyphina</taxon>
        <taxon>Nesidiocoris</taxon>
    </lineage>
</organism>
<keyword evidence="1" id="KW-0472">Membrane</keyword>
<keyword evidence="1" id="KW-0812">Transmembrane</keyword>
<evidence type="ECO:0000313" key="3">
    <source>
        <dbReference type="EMBL" id="BES97810.1"/>
    </source>
</evidence>
<gene>
    <name evidence="3" type="ORF">NTJ_10626</name>
</gene>
<name>A0ABN7B080_9HEMI</name>
<dbReference type="EMBL" id="AP028916">
    <property type="protein sequence ID" value="BES97810.1"/>
    <property type="molecule type" value="Genomic_DNA"/>
</dbReference>
<protein>
    <recommendedName>
        <fullName evidence="5">EB domain-containing protein</fullName>
    </recommendedName>
</protein>
<feature type="transmembrane region" description="Helical" evidence="1">
    <location>
        <begin position="88"/>
        <end position="114"/>
    </location>
</feature>
<reference evidence="3 4" key="1">
    <citation type="submission" date="2023-09" db="EMBL/GenBank/DDBJ databases">
        <title>Nesidiocoris tenuis whole genome shotgun sequence.</title>
        <authorList>
            <person name="Shibata T."/>
            <person name="Shimoda M."/>
            <person name="Kobayashi T."/>
            <person name="Uehara T."/>
        </authorList>
    </citation>
    <scope>NUCLEOTIDE SEQUENCE [LARGE SCALE GENOMIC DNA]</scope>
    <source>
        <strain evidence="3 4">Japan</strain>
    </source>
</reference>
<feature type="chain" id="PRO_5046532981" description="EB domain-containing protein" evidence="2">
    <location>
        <begin position="24"/>
        <end position="149"/>
    </location>
</feature>
<dbReference type="Proteomes" id="UP001307889">
    <property type="component" value="Chromosome 8"/>
</dbReference>
<keyword evidence="1" id="KW-1133">Transmembrane helix</keyword>
<evidence type="ECO:0008006" key="5">
    <source>
        <dbReference type="Google" id="ProtNLM"/>
    </source>
</evidence>
<keyword evidence="4" id="KW-1185">Reference proteome</keyword>
<evidence type="ECO:0000256" key="2">
    <source>
        <dbReference type="SAM" id="SignalP"/>
    </source>
</evidence>
<feature type="signal peptide" evidence="2">
    <location>
        <begin position="1"/>
        <end position="23"/>
    </location>
</feature>
<proteinExistence type="predicted"/>
<accession>A0ABN7B080</accession>
<evidence type="ECO:0000313" key="4">
    <source>
        <dbReference type="Proteomes" id="UP001307889"/>
    </source>
</evidence>
<evidence type="ECO:0000256" key="1">
    <source>
        <dbReference type="SAM" id="Phobius"/>
    </source>
</evidence>